<proteinExistence type="predicted"/>
<sequence>MNKYVLLHIMIVQLLYFSSCQKATEPIINSSNPDTTSHDFTWQFDTLAYPRSDQTLIDGLWGSSENDVYAVGHNDRGVGQIWHWNGSEWKSLVN</sequence>
<dbReference type="Proteomes" id="UP000886005">
    <property type="component" value="Unassembled WGS sequence"/>
</dbReference>
<protein>
    <submittedName>
        <fullName evidence="1">Uncharacterized protein</fullName>
    </submittedName>
</protein>
<reference evidence="1" key="1">
    <citation type="journal article" date="2020" name="mSystems">
        <title>Genome- and Community-Level Interaction Insights into Carbon Utilization and Element Cycling Functions of Hydrothermarchaeota in Hydrothermal Sediment.</title>
        <authorList>
            <person name="Zhou Z."/>
            <person name="Liu Y."/>
            <person name="Xu W."/>
            <person name="Pan J."/>
            <person name="Luo Z.H."/>
            <person name="Li M."/>
        </authorList>
    </citation>
    <scope>NUCLEOTIDE SEQUENCE [LARGE SCALE GENOMIC DNA]</scope>
    <source>
        <strain evidence="1">HyVt-456</strain>
    </source>
</reference>
<name>A0A7V1LJH1_CALAY</name>
<organism evidence="1">
    <name type="scientific">Caldithrix abyssi</name>
    <dbReference type="NCBI Taxonomy" id="187145"/>
    <lineage>
        <taxon>Bacteria</taxon>
        <taxon>Pseudomonadati</taxon>
        <taxon>Calditrichota</taxon>
        <taxon>Calditrichia</taxon>
        <taxon>Calditrichales</taxon>
        <taxon>Calditrichaceae</taxon>
        <taxon>Caldithrix</taxon>
    </lineage>
</organism>
<evidence type="ECO:0000313" key="1">
    <source>
        <dbReference type="EMBL" id="HED09109.1"/>
    </source>
</evidence>
<accession>A0A7V1LJH1</accession>
<dbReference type="AlphaFoldDB" id="A0A7V1LJH1"/>
<comment type="caution">
    <text evidence="1">The sequence shown here is derived from an EMBL/GenBank/DDBJ whole genome shotgun (WGS) entry which is preliminary data.</text>
</comment>
<gene>
    <name evidence="1" type="ORF">ENJ10_00335</name>
</gene>
<dbReference type="EMBL" id="DRLD01000013">
    <property type="protein sequence ID" value="HED09109.1"/>
    <property type="molecule type" value="Genomic_DNA"/>
</dbReference>
<feature type="non-terminal residue" evidence="1">
    <location>
        <position position="94"/>
    </location>
</feature>